<proteinExistence type="predicted"/>
<dbReference type="InterPro" id="IPR025649">
    <property type="entry name" value="DUF4360"/>
</dbReference>
<dbReference type="AlphaFoldDB" id="A0A167YMJ3"/>
<evidence type="ECO:0000313" key="4">
    <source>
        <dbReference type="Proteomes" id="UP000076874"/>
    </source>
</evidence>
<name>A0A167YMJ3_9HYPO</name>
<keyword evidence="4" id="KW-1185">Reference proteome</keyword>
<evidence type="ECO:0000256" key="2">
    <source>
        <dbReference type="SAM" id="SignalP"/>
    </source>
</evidence>
<protein>
    <submittedName>
        <fullName evidence="3">Uncharacterized protein</fullName>
    </submittedName>
</protein>
<feature type="compositionally biased region" description="Low complexity" evidence="1">
    <location>
        <begin position="293"/>
        <end position="324"/>
    </location>
</feature>
<dbReference type="Proteomes" id="UP000076874">
    <property type="component" value="Unassembled WGS sequence"/>
</dbReference>
<reference evidence="3 4" key="1">
    <citation type="journal article" date="2016" name="Genome Biol. Evol.">
        <title>Divergent and convergent evolution of fungal pathogenicity.</title>
        <authorList>
            <person name="Shang Y."/>
            <person name="Xiao G."/>
            <person name="Zheng P."/>
            <person name="Cen K."/>
            <person name="Zhan S."/>
            <person name="Wang C."/>
        </authorList>
    </citation>
    <scope>NUCLEOTIDE SEQUENCE [LARGE SCALE GENOMIC DNA]</scope>
    <source>
        <strain evidence="3 4">RCEF 264</strain>
    </source>
</reference>
<gene>
    <name evidence="3" type="ORF">SPI_01054</name>
</gene>
<sequence length="421" mass="45485">MAPVVALLSLAAVAYGLQLDSISPEPPVLPQISNIEFLGTGCSPKTANASWGTSSWTDWLVSLQAFDLEATQNGENGFLTETCEIHAELTTASPGWQLALATLSIRGYASLSRGSSMTASAVVSWSDQPSNTVEKSVSLTNNRQHDEASAVDAVLDFADGGPWSACTSDTVPVGRLNFTFGVNVQRNATGGYASFSGIVDDGQGKILPTPIVFQRLQWTWRQFANVYKFVQAIRNGHCQANTQDNDHDCDVVHNDDGHCCRDWQKQFDECSDRTPQGVVIPSTTGNSTTSQSAARGTRTATPPAETSSNNTHRSSSLSTSRGTTAVPTARTTNAGHPPFTNSSVHSTAYSTSGDGVYFQHCNYGYVAAPHSWQRDNKLDIKRHARQQQFPETDDGTQYATNNVDQSKQHRFVVADFLHGAE</sequence>
<accession>A0A167YMJ3</accession>
<evidence type="ECO:0000256" key="1">
    <source>
        <dbReference type="SAM" id="MobiDB-lite"/>
    </source>
</evidence>
<feature type="chain" id="PRO_5007894753" evidence="2">
    <location>
        <begin position="17"/>
        <end position="421"/>
    </location>
</feature>
<feature type="compositionally biased region" description="Polar residues" evidence="1">
    <location>
        <begin position="281"/>
        <end position="292"/>
    </location>
</feature>
<dbReference type="EMBL" id="AZHD01000002">
    <property type="protein sequence ID" value="OAA66478.1"/>
    <property type="molecule type" value="Genomic_DNA"/>
</dbReference>
<feature type="compositionally biased region" description="Polar residues" evidence="1">
    <location>
        <begin position="325"/>
        <end position="343"/>
    </location>
</feature>
<evidence type="ECO:0000313" key="3">
    <source>
        <dbReference type="EMBL" id="OAA66478.1"/>
    </source>
</evidence>
<organism evidence="3 4">
    <name type="scientific">Niveomyces insectorum RCEF 264</name>
    <dbReference type="NCBI Taxonomy" id="1081102"/>
    <lineage>
        <taxon>Eukaryota</taxon>
        <taxon>Fungi</taxon>
        <taxon>Dikarya</taxon>
        <taxon>Ascomycota</taxon>
        <taxon>Pezizomycotina</taxon>
        <taxon>Sordariomycetes</taxon>
        <taxon>Hypocreomycetidae</taxon>
        <taxon>Hypocreales</taxon>
        <taxon>Cordycipitaceae</taxon>
        <taxon>Niveomyces</taxon>
    </lineage>
</organism>
<dbReference type="OrthoDB" id="3786236at2759"/>
<comment type="caution">
    <text evidence="3">The sequence shown here is derived from an EMBL/GenBank/DDBJ whole genome shotgun (WGS) entry which is preliminary data.</text>
</comment>
<keyword evidence="2" id="KW-0732">Signal</keyword>
<feature type="signal peptide" evidence="2">
    <location>
        <begin position="1"/>
        <end position="16"/>
    </location>
</feature>
<dbReference type="Pfam" id="PF14273">
    <property type="entry name" value="DUF4360"/>
    <property type="match status" value="1"/>
</dbReference>
<feature type="region of interest" description="Disordered" evidence="1">
    <location>
        <begin position="271"/>
        <end position="343"/>
    </location>
</feature>